<dbReference type="STRING" id="6205.A0A0R3WU11"/>
<feature type="signal peptide" evidence="4">
    <location>
        <begin position="1"/>
        <end position="26"/>
    </location>
</feature>
<keyword evidence="7" id="KW-1185">Reference proteome</keyword>
<gene>
    <name evidence="6" type="ORF">TTAC_LOCUS4235</name>
</gene>
<dbReference type="PROSITE" id="PS00232">
    <property type="entry name" value="CADHERIN_1"/>
    <property type="match status" value="1"/>
</dbReference>
<dbReference type="InterPro" id="IPR020894">
    <property type="entry name" value="Cadherin_CS"/>
</dbReference>
<comment type="subcellular location">
    <subcellularLocation>
        <location evidence="1">Membrane</location>
    </subcellularLocation>
</comment>
<dbReference type="GO" id="GO:0005509">
    <property type="term" value="F:calcium ion binding"/>
    <property type="evidence" value="ECO:0007669"/>
    <property type="project" value="UniProtKB-UniRule"/>
</dbReference>
<feature type="domain" description="Cadherin" evidence="5">
    <location>
        <begin position="34"/>
        <end position="184"/>
    </location>
</feature>
<sequence>MLTGAGLHRFYLSLALLLLHHVTLMAQTIVPNNTSQVYLFLREEEVPIGKVVLSASRAIYLAKDYAKRGVYSVTIEELTDPSPDFYYPEPLFNMSEKMDYFTINTYTGLVKTTRRLDFDDPALKTAGCVPSRANSLTEVFHQNNPSSLKSISYCCFSFQITSLREDSLQIHICIGDINDNAPEWNLKSFDKSRLEHVSLPIAMSKYCK</sequence>
<proteinExistence type="predicted"/>
<protein>
    <submittedName>
        <fullName evidence="8">Cadherin domain-containing protein</fullName>
    </submittedName>
</protein>
<dbReference type="OrthoDB" id="6252479at2759"/>
<evidence type="ECO:0000313" key="6">
    <source>
        <dbReference type="EMBL" id="VDM24496.1"/>
    </source>
</evidence>
<accession>A0A0R3WU11</accession>
<reference evidence="6 7" key="2">
    <citation type="submission" date="2018-11" db="EMBL/GenBank/DDBJ databases">
        <authorList>
            <consortium name="Pathogen Informatics"/>
        </authorList>
    </citation>
    <scope>NUCLEOTIDE SEQUENCE [LARGE SCALE GENOMIC DNA]</scope>
</reference>
<dbReference type="PROSITE" id="PS50268">
    <property type="entry name" value="CADHERIN_2"/>
    <property type="match status" value="1"/>
</dbReference>
<keyword evidence="3" id="KW-0106">Calcium</keyword>
<evidence type="ECO:0000256" key="3">
    <source>
        <dbReference type="PROSITE-ProRule" id="PRU00043"/>
    </source>
</evidence>
<evidence type="ECO:0000256" key="4">
    <source>
        <dbReference type="SAM" id="SignalP"/>
    </source>
</evidence>
<dbReference type="AlphaFoldDB" id="A0A0R3WU11"/>
<evidence type="ECO:0000313" key="8">
    <source>
        <dbReference type="WBParaSite" id="TTAC_0000425101-mRNA-1"/>
    </source>
</evidence>
<evidence type="ECO:0000256" key="1">
    <source>
        <dbReference type="ARBA" id="ARBA00004370"/>
    </source>
</evidence>
<dbReference type="Proteomes" id="UP000274429">
    <property type="component" value="Unassembled WGS sequence"/>
</dbReference>
<keyword evidence="4" id="KW-0732">Signal</keyword>
<reference evidence="8" key="1">
    <citation type="submission" date="2017-02" db="UniProtKB">
        <authorList>
            <consortium name="WormBaseParasite"/>
        </authorList>
    </citation>
    <scope>IDENTIFICATION</scope>
</reference>
<dbReference type="GO" id="GO:0007156">
    <property type="term" value="P:homophilic cell adhesion via plasma membrane adhesion molecules"/>
    <property type="evidence" value="ECO:0007669"/>
    <property type="project" value="InterPro"/>
</dbReference>
<dbReference type="InterPro" id="IPR002126">
    <property type="entry name" value="Cadherin-like_dom"/>
</dbReference>
<evidence type="ECO:0000259" key="5">
    <source>
        <dbReference type="PROSITE" id="PS50268"/>
    </source>
</evidence>
<organism evidence="8">
    <name type="scientific">Hydatigena taeniaeformis</name>
    <name type="common">Feline tapeworm</name>
    <name type="synonym">Taenia taeniaeformis</name>
    <dbReference type="NCBI Taxonomy" id="6205"/>
    <lineage>
        <taxon>Eukaryota</taxon>
        <taxon>Metazoa</taxon>
        <taxon>Spiralia</taxon>
        <taxon>Lophotrochozoa</taxon>
        <taxon>Platyhelminthes</taxon>
        <taxon>Cestoda</taxon>
        <taxon>Eucestoda</taxon>
        <taxon>Cyclophyllidea</taxon>
        <taxon>Taeniidae</taxon>
        <taxon>Hydatigera</taxon>
    </lineage>
</organism>
<dbReference type="GO" id="GO:0005886">
    <property type="term" value="C:plasma membrane"/>
    <property type="evidence" value="ECO:0007669"/>
    <property type="project" value="InterPro"/>
</dbReference>
<keyword evidence="2" id="KW-0472">Membrane</keyword>
<dbReference type="EMBL" id="UYWX01003977">
    <property type="protein sequence ID" value="VDM24496.1"/>
    <property type="molecule type" value="Genomic_DNA"/>
</dbReference>
<feature type="chain" id="PRO_5043133047" evidence="4">
    <location>
        <begin position="27"/>
        <end position="208"/>
    </location>
</feature>
<name>A0A0R3WU11_HYDTA</name>
<dbReference type="WBParaSite" id="TTAC_0000425101-mRNA-1">
    <property type="protein sequence ID" value="TTAC_0000425101-mRNA-1"/>
    <property type="gene ID" value="TTAC_0000425101"/>
</dbReference>
<evidence type="ECO:0000256" key="2">
    <source>
        <dbReference type="ARBA" id="ARBA00023136"/>
    </source>
</evidence>
<dbReference type="PRINTS" id="PR00205">
    <property type="entry name" value="CADHERIN"/>
</dbReference>
<evidence type="ECO:0000313" key="7">
    <source>
        <dbReference type="Proteomes" id="UP000274429"/>
    </source>
</evidence>
<dbReference type="Gene3D" id="2.60.40.60">
    <property type="entry name" value="Cadherins"/>
    <property type="match status" value="1"/>
</dbReference>